<evidence type="ECO:0000256" key="4">
    <source>
        <dbReference type="ARBA" id="ARBA00022692"/>
    </source>
</evidence>
<evidence type="ECO:0000256" key="8">
    <source>
        <dbReference type="ARBA" id="ARBA00022803"/>
    </source>
</evidence>
<evidence type="ECO:0000256" key="19">
    <source>
        <dbReference type="PIRSR" id="PIRSR640198-4"/>
    </source>
</evidence>
<evidence type="ECO:0000259" key="21">
    <source>
        <dbReference type="PROSITE" id="PS51459"/>
    </source>
</evidence>
<dbReference type="InterPro" id="IPR011990">
    <property type="entry name" value="TPR-like_helical_dom_sf"/>
</dbReference>
<dbReference type="SUPFAM" id="SSF48452">
    <property type="entry name" value="TPR-like"/>
    <property type="match status" value="1"/>
</dbReference>
<dbReference type="AlphaFoldDB" id="A0A0K0FDZ1"/>
<keyword evidence="7 17" id="KW-0547">Nucleotide-binding</keyword>
<comment type="similarity">
    <text evidence="2">Belongs to the fic family.</text>
</comment>
<keyword evidence="22" id="KW-1185">Reference proteome</keyword>
<dbReference type="EC" id="2.7.7.108" evidence="12"/>
<evidence type="ECO:0000256" key="15">
    <source>
        <dbReference type="ARBA" id="ARBA00049297"/>
    </source>
</evidence>
<keyword evidence="5" id="KW-0548">Nucleotidyltransferase</keyword>
<keyword evidence="6" id="KW-0677">Repeat</keyword>
<feature type="domain" description="Fido" evidence="21">
    <location>
        <begin position="299"/>
        <end position="434"/>
    </location>
</feature>
<evidence type="ECO:0000256" key="20">
    <source>
        <dbReference type="SAM" id="Phobius"/>
    </source>
</evidence>
<dbReference type="Pfam" id="PF02661">
    <property type="entry name" value="Fic"/>
    <property type="match status" value="1"/>
</dbReference>
<feature type="glycosylation site" description="N-linked (GlcNAc...) asparagine" evidence="19">
    <location>
        <position position="290"/>
    </location>
</feature>
<evidence type="ECO:0000256" key="11">
    <source>
        <dbReference type="ARBA" id="ARBA00023136"/>
    </source>
</evidence>
<evidence type="ECO:0000313" key="23">
    <source>
        <dbReference type="WBParaSite" id="SVE_0706800.1"/>
    </source>
</evidence>
<comment type="subcellular location">
    <subcellularLocation>
        <location evidence="1">Membrane</location>
        <topology evidence="1">Single-pass membrane protein</topology>
    </subcellularLocation>
</comment>
<feature type="site" description="Important for autoinhibition of adenylyltransferase activity" evidence="18">
    <location>
        <position position="249"/>
    </location>
</feature>
<evidence type="ECO:0000256" key="14">
    <source>
        <dbReference type="ARBA" id="ARBA00048696"/>
    </source>
</evidence>
<evidence type="ECO:0000256" key="12">
    <source>
        <dbReference type="ARBA" id="ARBA00034531"/>
    </source>
</evidence>
<dbReference type="GO" id="GO:0005524">
    <property type="term" value="F:ATP binding"/>
    <property type="evidence" value="ECO:0007669"/>
    <property type="project" value="UniProtKB-KW"/>
</dbReference>
<feature type="active site" evidence="16">
    <location>
        <position position="377"/>
    </location>
</feature>
<evidence type="ECO:0000256" key="2">
    <source>
        <dbReference type="ARBA" id="ARBA00009742"/>
    </source>
</evidence>
<dbReference type="Gene3D" id="1.25.40.10">
    <property type="entry name" value="Tetratricopeptide repeat domain"/>
    <property type="match status" value="1"/>
</dbReference>
<dbReference type="PANTHER" id="PTHR13504">
    <property type="entry name" value="FIDO DOMAIN-CONTAINING PROTEIN DDB_G0283145"/>
    <property type="match status" value="1"/>
</dbReference>
<keyword evidence="4 20" id="KW-0812">Transmembrane</keyword>
<accession>A0A0K0FDZ1</accession>
<evidence type="ECO:0000256" key="9">
    <source>
        <dbReference type="ARBA" id="ARBA00022840"/>
    </source>
</evidence>
<comment type="catalytic activity">
    <reaction evidence="14">
        <text>L-tyrosyl-[protein] + ATP = O-(5'-adenylyl)-L-tyrosyl-[protein] + diphosphate</text>
        <dbReference type="Rhea" id="RHEA:54288"/>
        <dbReference type="Rhea" id="RHEA-COMP:10136"/>
        <dbReference type="Rhea" id="RHEA-COMP:13846"/>
        <dbReference type="ChEBI" id="CHEBI:30616"/>
        <dbReference type="ChEBI" id="CHEBI:33019"/>
        <dbReference type="ChEBI" id="CHEBI:46858"/>
        <dbReference type="ChEBI" id="CHEBI:83624"/>
        <dbReference type="EC" id="2.7.7.108"/>
    </reaction>
</comment>
<proteinExistence type="inferred from homology"/>
<dbReference type="GO" id="GO:0070733">
    <property type="term" value="F:AMPylase activity"/>
    <property type="evidence" value="ECO:0007669"/>
    <property type="project" value="UniProtKB-EC"/>
</dbReference>
<evidence type="ECO:0000256" key="10">
    <source>
        <dbReference type="ARBA" id="ARBA00022989"/>
    </source>
</evidence>
<dbReference type="InterPro" id="IPR003812">
    <property type="entry name" value="Fido"/>
</dbReference>
<comment type="catalytic activity">
    <reaction evidence="15">
        <text>3-O-(5'-adenylyl)-L-threonyl-[protein] + H2O = L-threonyl-[protein] + AMP + H(+)</text>
        <dbReference type="Rhea" id="RHEA:55932"/>
        <dbReference type="Rhea" id="RHEA-COMP:11060"/>
        <dbReference type="Rhea" id="RHEA-COMP:13847"/>
        <dbReference type="ChEBI" id="CHEBI:15377"/>
        <dbReference type="ChEBI" id="CHEBI:15378"/>
        <dbReference type="ChEBI" id="CHEBI:30013"/>
        <dbReference type="ChEBI" id="CHEBI:138113"/>
        <dbReference type="ChEBI" id="CHEBI:456215"/>
    </reaction>
</comment>
<evidence type="ECO:0000256" key="16">
    <source>
        <dbReference type="PIRSR" id="PIRSR640198-1"/>
    </source>
</evidence>
<evidence type="ECO:0000256" key="17">
    <source>
        <dbReference type="PIRSR" id="PIRSR640198-2"/>
    </source>
</evidence>
<keyword evidence="8" id="KW-0802">TPR repeat</keyword>
<keyword evidence="10 20" id="KW-1133">Transmembrane helix</keyword>
<evidence type="ECO:0000256" key="5">
    <source>
        <dbReference type="ARBA" id="ARBA00022695"/>
    </source>
</evidence>
<evidence type="ECO:0000256" key="13">
    <source>
        <dbReference type="ARBA" id="ARBA00047939"/>
    </source>
</evidence>
<evidence type="ECO:0000256" key="3">
    <source>
        <dbReference type="ARBA" id="ARBA00022679"/>
    </source>
</evidence>
<dbReference type="GO" id="GO:0016020">
    <property type="term" value="C:membrane"/>
    <property type="evidence" value="ECO:0007669"/>
    <property type="project" value="UniProtKB-SubCell"/>
</dbReference>
<dbReference type="InterPro" id="IPR040198">
    <property type="entry name" value="Fido_containing"/>
</dbReference>
<evidence type="ECO:0000256" key="7">
    <source>
        <dbReference type="ARBA" id="ARBA00022741"/>
    </source>
</evidence>
<feature type="binding site" evidence="17">
    <location>
        <position position="421"/>
    </location>
    <ligand>
        <name>ATP</name>
        <dbReference type="ChEBI" id="CHEBI:30616"/>
    </ligand>
</feature>
<protein>
    <recommendedName>
        <fullName evidence="12">protein adenylyltransferase</fullName>
        <ecNumber evidence="12">2.7.7.108</ecNumber>
    </recommendedName>
</protein>
<reference evidence="22" key="1">
    <citation type="submission" date="2014-07" db="EMBL/GenBank/DDBJ databases">
        <authorList>
            <person name="Martin A.A"/>
            <person name="De Silva N."/>
        </authorList>
    </citation>
    <scope>NUCLEOTIDE SEQUENCE</scope>
</reference>
<dbReference type="SUPFAM" id="SSF140931">
    <property type="entry name" value="Fic-like"/>
    <property type="match status" value="1"/>
</dbReference>
<evidence type="ECO:0000256" key="6">
    <source>
        <dbReference type="ARBA" id="ARBA00022737"/>
    </source>
</evidence>
<evidence type="ECO:0000313" key="22">
    <source>
        <dbReference type="Proteomes" id="UP000035680"/>
    </source>
</evidence>
<dbReference type="WBParaSite" id="SVE_0706800.1">
    <property type="protein sequence ID" value="SVE_0706800.1"/>
    <property type="gene ID" value="SVE_0706800"/>
</dbReference>
<dbReference type="Gene3D" id="1.10.3290.10">
    <property type="entry name" value="Fido-like domain"/>
    <property type="match status" value="1"/>
</dbReference>
<keyword evidence="9 17" id="KW-0067">ATP-binding</keyword>
<comment type="catalytic activity">
    <reaction evidence="13">
        <text>L-threonyl-[protein] + ATP = 3-O-(5'-adenylyl)-L-threonyl-[protein] + diphosphate</text>
        <dbReference type="Rhea" id="RHEA:54292"/>
        <dbReference type="Rhea" id="RHEA-COMP:11060"/>
        <dbReference type="Rhea" id="RHEA-COMP:13847"/>
        <dbReference type="ChEBI" id="CHEBI:30013"/>
        <dbReference type="ChEBI" id="CHEBI:30616"/>
        <dbReference type="ChEBI" id="CHEBI:33019"/>
        <dbReference type="ChEBI" id="CHEBI:138113"/>
        <dbReference type="EC" id="2.7.7.108"/>
    </reaction>
</comment>
<feature type="binding site" evidence="17">
    <location>
        <begin position="381"/>
        <end position="388"/>
    </location>
    <ligand>
        <name>ATP</name>
        <dbReference type="ChEBI" id="CHEBI:30616"/>
    </ligand>
</feature>
<dbReference type="STRING" id="75913.A0A0K0FDZ1"/>
<keyword evidence="11 20" id="KW-0472">Membrane</keyword>
<reference evidence="23" key="2">
    <citation type="submission" date="2015-08" db="UniProtKB">
        <authorList>
            <consortium name="WormBaseParasite"/>
        </authorList>
    </citation>
    <scope>IDENTIFICATION</scope>
</reference>
<dbReference type="PROSITE" id="PS51459">
    <property type="entry name" value="FIDO"/>
    <property type="match status" value="1"/>
</dbReference>
<evidence type="ECO:0000256" key="1">
    <source>
        <dbReference type="ARBA" id="ARBA00004167"/>
    </source>
</evidence>
<keyword evidence="3" id="KW-0808">Transferase</keyword>
<feature type="transmembrane region" description="Helical" evidence="20">
    <location>
        <begin position="15"/>
        <end position="34"/>
    </location>
</feature>
<organism evidence="22 23">
    <name type="scientific">Strongyloides venezuelensis</name>
    <name type="common">Threadworm</name>
    <dbReference type="NCBI Taxonomy" id="75913"/>
    <lineage>
        <taxon>Eukaryota</taxon>
        <taxon>Metazoa</taxon>
        <taxon>Ecdysozoa</taxon>
        <taxon>Nematoda</taxon>
        <taxon>Chromadorea</taxon>
        <taxon>Rhabditida</taxon>
        <taxon>Tylenchina</taxon>
        <taxon>Panagrolaimomorpha</taxon>
        <taxon>Strongyloidoidea</taxon>
        <taxon>Strongyloididae</taxon>
        <taxon>Strongyloides</taxon>
    </lineage>
</organism>
<dbReference type="InterPro" id="IPR036597">
    <property type="entry name" value="Fido-like_dom_sf"/>
</dbReference>
<dbReference type="PANTHER" id="PTHR13504:SF34">
    <property type="entry name" value="PROTEIN ADENYLYLTRANSFERASE FICD"/>
    <property type="match status" value="1"/>
</dbReference>
<name>A0A0K0FDZ1_STRVS</name>
<feature type="binding site" evidence="17">
    <location>
        <begin position="413"/>
        <end position="414"/>
    </location>
    <ligand>
        <name>ATP</name>
        <dbReference type="ChEBI" id="CHEBI:30616"/>
    </ligand>
</feature>
<dbReference type="Proteomes" id="UP000035680">
    <property type="component" value="Unassembled WGS sequence"/>
</dbReference>
<sequence>MAVIESTINLSTKKFIFICILTTIIANTSWNIIINTIRHTDFCNYKWINENIKKNYLKCNIQKGILPKNGGLDIKKVNDDFPFMDTQVLDISQYSGNRDDVIYQPLIKTTNDFAFSENEAKAVLIASKNSRERGNFKKAQAIIENALLKSPLHTDILMEYGIILEKEETGIILADTIYTKVLNYNPYHSEALIRRQRTLPIVQKYDDKILKALYYKRDEFYKIRKNIGAFRRALKECYFQHVYHTVALEGNTMSYLQTRMFLETGRAIGGKSIFEHNEILGLDAALRFLNQSKISLGGIGLPEILQIHHKVMAYVDPENAGKVRKVQVYVGGFTPPAPQYIDCEMKNFIEWLNDYDTLQMDPVELAAIAHYKLVFIHPFVDGNGRTARLLMNLILSRSGFPPIIIPLEERLNYYKTLKEANDGDLRPFIRFIIQQTDKTLQYFIDTTATNLEKDELKESQLIH</sequence>
<evidence type="ECO:0000256" key="18">
    <source>
        <dbReference type="PIRSR" id="PIRSR640198-3"/>
    </source>
</evidence>